<evidence type="ECO:0000256" key="7">
    <source>
        <dbReference type="ARBA" id="ARBA00023136"/>
    </source>
</evidence>
<dbReference type="InterPro" id="IPR001036">
    <property type="entry name" value="Acrflvin-R"/>
</dbReference>
<reference evidence="9" key="1">
    <citation type="submission" date="2023-03" db="EMBL/GenBank/DDBJ databases">
        <title>Edaphobacter sp.</title>
        <authorList>
            <person name="Huber K.J."/>
            <person name="Papendorf J."/>
            <person name="Pilke C."/>
            <person name="Bunk B."/>
            <person name="Sproeer C."/>
            <person name="Pester M."/>
        </authorList>
    </citation>
    <scope>NUCLEOTIDE SEQUENCE</scope>
    <source>
        <strain evidence="9">DSM 109920</strain>
    </source>
</reference>
<dbReference type="Gene3D" id="3.30.2090.10">
    <property type="entry name" value="Multidrug efflux transporter AcrB TolC docking domain, DN and DC subdomains"/>
    <property type="match status" value="2"/>
</dbReference>
<comment type="subcellular location">
    <subcellularLocation>
        <location evidence="1">Cell membrane</location>
        <topology evidence="1">Multi-pass membrane protein</topology>
    </subcellularLocation>
</comment>
<dbReference type="GO" id="GO:0005886">
    <property type="term" value="C:plasma membrane"/>
    <property type="evidence" value="ECO:0007669"/>
    <property type="project" value="UniProtKB-SubCell"/>
</dbReference>
<dbReference type="PRINTS" id="PR00702">
    <property type="entry name" value="ACRIFLAVINRP"/>
</dbReference>
<dbReference type="NCBIfam" id="TIGR00914">
    <property type="entry name" value="2A0601"/>
    <property type="match status" value="1"/>
</dbReference>
<organism evidence="9">
    <name type="scientific">Edaphobacter paludis</name>
    <dbReference type="NCBI Taxonomy" id="3035702"/>
    <lineage>
        <taxon>Bacteria</taxon>
        <taxon>Pseudomonadati</taxon>
        <taxon>Acidobacteriota</taxon>
        <taxon>Terriglobia</taxon>
        <taxon>Terriglobales</taxon>
        <taxon>Acidobacteriaceae</taxon>
        <taxon>Edaphobacter</taxon>
    </lineage>
</organism>
<feature type="transmembrane region" description="Helical" evidence="8">
    <location>
        <begin position="389"/>
        <end position="410"/>
    </location>
</feature>
<evidence type="ECO:0000256" key="8">
    <source>
        <dbReference type="SAM" id="Phobius"/>
    </source>
</evidence>
<feature type="transmembrane region" description="Helical" evidence="8">
    <location>
        <begin position="484"/>
        <end position="503"/>
    </location>
</feature>
<dbReference type="InterPro" id="IPR027463">
    <property type="entry name" value="AcrB_DN_DC_subdom"/>
</dbReference>
<dbReference type="SUPFAM" id="SSF82693">
    <property type="entry name" value="Multidrug efflux transporter AcrB pore domain, PN1, PN2, PC1 and PC2 subdomains"/>
    <property type="match status" value="2"/>
</dbReference>
<dbReference type="InterPro" id="IPR004763">
    <property type="entry name" value="CusA-like"/>
</dbReference>
<dbReference type="Gene3D" id="3.30.70.1320">
    <property type="entry name" value="Multidrug efflux transporter AcrB pore domain like"/>
    <property type="match status" value="1"/>
</dbReference>
<feature type="transmembrane region" description="Helical" evidence="8">
    <location>
        <begin position="1008"/>
        <end position="1033"/>
    </location>
</feature>
<feature type="transmembrane region" description="Helical" evidence="8">
    <location>
        <begin position="444"/>
        <end position="464"/>
    </location>
</feature>
<dbReference type="Gene3D" id="3.30.70.1440">
    <property type="entry name" value="Multidrug efflux transporter AcrB pore domain"/>
    <property type="match status" value="1"/>
</dbReference>
<dbReference type="RefSeq" id="WP_348269661.1">
    <property type="nucleotide sequence ID" value="NZ_CP121195.1"/>
</dbReference>
<feature type="transmembrane region" description="Helical" evidence="8">
    <location>
        <begin position="922"/>
        <end position="946"/>
    </location>
</feature>
<sequence>MLSRIIDLCARNRFLVFTCVLSLTLAGIWSLKHVPLDALPDISDVQVIVHTSWSGQPPDIIEDQVTYPIVTSLLAAPHVKAVRAQTMFGDSYVYVVFEDGTDLYWARSRVVEYLQQISGRLPRDVHPAIGPDATGAGWVFEYAIVDKSGTQSLADLRSLQDWHLRYALETVPGVSEVASIGGYVRQYQVRLDPNKLLAYNIPLSTVIDRIKTSTNEVGGSVLDLSGTQYMIRGLGYLRSLNDLASVAVGSKNGTPVFLRDLGSVGFGPDIREGVAEWNGEGETVGGIVVMRQGMNALNVIEGVKQKLREIAPSLPPGVQIVAGYDRSGLIQDSIATLQRDLLEEAIIVSLVIILFLLHFRSALIAIIALPIAVLVAFIPIYFLGVSANIMSLGGLALAIGVLVDAAIVMVENGYRHLSERQQADETPVSEPERREILIKAAKQVGPALFFSLLIIVVSFLPVFLLEAQEGRMFRPLAWTKTLAVASSSILAITLVPVLMVLLIRGRLRPEKANPISRFTQAIYLPVLRFCLKYRKLTIAINLIFLVATLPVAFKLGSQFMPSLFEGSALYMPTALPGIAIAQAKTLLQKQDAILRTFPEVASVFGTVGRSDSATDNAPLDMYDTTIMLKPREQWPPGMTYQKLIHEMDAKLQFPGLSNTWTSPVENRLDMELTGIKTPLGLKVQGPNVDGIEQLAAQIQGVLSAMPQVRSVFAERISQGFYVNVEANREEAARYGLSIADIQTAVSSGIGGQNIAENIEGRERYPINVRYSQDFRDSVDRMRSVLIATPSGAQIPLGQVARISFSRGPAMIRDEDGQLTGYVYIDLKDTNYGGFVDAATRKLHHQVSLPPNYGFKWSGEYEFELRAKQRLKLILPIVFFLIFLILYLVFHSVTEAVVLIVPTIYAMTGGLLLQWLLHYNFSVALWVGYIALFGIAVETGVVMVVYLHEALEHRLQQGGPLTEADIEDAAIEGAVHRLRPKLMTVAVVLASLVPILWETGIGSDVMKPIAAPIVGGMITSTIHVLILVPVFFVMMKERALRKGHLHVQTSTQPIESSTQGEL</sequence>
<comment type="similarity">
    <text evidence="2">Belongs to the resistance-nodulation-cell division (RND) (TC 2.A.6) family.</text>
</comment>
<dbReference type="SUPFAM" id="SSF82714">
    <property type="entry name" value="Multidrug efflux transporter AcrB TolC docking domain, DN and DC subdomains"/>
    <property type="match status" value="2"/>
</dbReference>
<dbReference type="EMBL" id="CP121195">
    <property type="protein sequence ID" value="XBH13004.1"/>
    <property type="molecule type" value="Genomic_DNA"/>
</dbReference>
<keyword evidence="7 8" id="KW-0472">Membrane</keyword>
<keyword evidence="6 8" id="KW-1133">Transmembrane helix</keyword>
<dbReference type="AlphaFoldDB" id="A0AAU7D5P1"/>
<protein>
    <submittedName>
        <fullName evidence="9">CusA/CzcA family heavy metal efflux RND transporter</fullName>
    </submittedName>
</protein>
<dbReference type="GO" id="GO:0042910">
    <property type="term" value="F:xenobiotic transmembrane transporter activity"/>
    <property type="evidence" value="ECO:0007669"/>
    <property type="project" value="TreeGrafter"/>
</dbReference>
<dbReference type="Gene3D" id="1.20.1640.10">
    <property type="entry name" value="Multidrug efflux transporter AcrB transmembrane domain"/>
    <property type="match status" value="2"/>
</dbReference>
<gene>
    <name evidence="9" type="ORF">P8936_15095</name>
</gene>
<dbReference type="GO" id="GO:0008324">
    <property type="term" value="F:monoatomic cation transmembrane transporter activity"/>
    <property type="evidence" value="ECO:0007669"/>
    <property type="project" value="InterPro"/>
</dbReference>
<evidence type="ECO:0000256" key="4">
    <source>
        <dbReference type="ARBA" id="ARBA00022475"/>
    </source>
</evidence>
<keyword evidence="5 8" id="KW-0812">Transmembrane</keyword>
<evidence type="ECO:0000256" key="3">
    <source>
        <dbReference type="ARBA" id="ARBA00022448"/>
    </source>
</evidence>
<feature type="transmembrane region" description="Helical" evidence="8">
    <location>
        <begin position="981"/>
        <end position="996"/>
    </location>
</feature>
<keyword evidence="3" id="KW-0813">Transport</keyword>
<accession>A0AAU7D5P1</accession>
<evidence type="ECO:0000256" key="2">
    <source>
        <dbReference type="ARBA" id="ARBA00010942"/>
    </source>
</evidence>
<feature type="transmembrane region" description="Helical" evidence="8">
    <location>
        <begin position="341"/>
        <end position="357"/>
    </location>
</feature>
<dbReference type="Gene3D" id="3.30.70.1430">
    <property type="entry name" value="Multidrug efflux transporter AcrB pore domain"/>
    <property type="match status" value="2"/>
</dbReference>
<dbReference type="PANTHER" id="PTHR32063:SF19">
    <property type="entry name" value="CATION EFFLUX SYSTEM PROTEIN CUSA"/>
    <property type="match status" value="1"/>
</dbReference>
<evidence type="ECO:0000256" key="1">
    <source>
        <dbReference type="ARBA" id="ARBA00004651"/>
    </source>
</evidence>
<evidence type="ECO:0000256" key="6">
    <source>
        <dbReference type="ARBA" id="ARBA00022989"/>
    </source>
</evidence>
<dbReference type="SUPFAM" id="SSF82866">
    <property type="entry name" value="Multidrug efflux transporter AcrB transmembrane domain"/>
    <property type="match status" value="2"/>
</dbReference>
<feature type="transmembrane region" description="Helical" evidence="8">
    <location>
        <begin position="896"/>
        <end position="916"/>
    </location>
</feature>
<feature type="transmembrane region" description="Helical" evidence="8">
    <location>
        <begin position="362"/>
        <end position="383"/>
    </location>
</feature>
<keyword evidence="4" id="KW-1003">Cell membrane</keyword>
<name>A0AAU7D5P1_9BACT</name>
<feature type="transmembrane region" description="Helical" evidence="8">
    <location>
        <begin position="536"/>
        <end position="553"/>
    </location>
</feature>
<evidence type="ECO:0000313" key="9">
    <source>
        <dbReference type="EMBL" id="XBH13004.1"/>
    </source>
</evidence>
<dbReference type="Pfam" id="PF00873">
    <property type="entry name" value="ACR_tran"/>
    <property type="match status" value="1"/>
</dbReference>
<feature type="transmembrane region" description="Helical" evidence="8">
    <location>
        <begin position="872"/>
        <end position="889"/>
    </location>
</feature>
<dbReference type="PANTHER" id="PTHR32063">
    <property type="match status" value="1"/>
</dbReference>
<proteinExistence type="inferred from homology"/>
<evidence type="ECO:0000256" key="5">
    <source>
        <dbReference type="ARBA" id="ARBA00022692"/>
    </source>
</evidence>